<dbReference type="RefSeq" id="WP_148596592.1">
    <property type="nucleotide sequence ID" value="NZ_CP042997.1"/>
</dbReference>
<feature type="domain" description="Cytochrome c" evidence="5">
    <location>
        <begin position="1305"/>
        <end position="1438"/>
    </location>
</feature>
<dbReference type="Gene3D" id="2.120.10.30">
    <property type="entry name" value="TolB, C-terminal domain"/>
    <property type="match status" value="1"/>
</dbReference>
<dbReference type="InterPro" id="IPR011330">
    <property type="entry name" value="Glyco_hydro/deAcase_b/a-brl"/>
</dbReference>
<sequence length="1596" mass="175962">MRLLALVPVLLGLGLIRHDAVLSAPAEIDRLDYLRHVDPYAPGRHFPRLTTPQWVGEPGVEAVIILGIDDMREPGAYEAFLRPVLDRLKQAEGRSPMSIMTCQVPPGDPRLRRWLEEGVSLEVHTTGHPCPLLQKGDLAAARRNYHDCVDLLNAVPGNRPVAFRMPCCDSMNSPSPRFYGELFNKTSPRGHFLTIDSSVINLFTPNDATLPRDLVLDGRGAERFRKYLPSPSFVNTIEDYPYPYVIGNLCWEFPCTVPDDWQGKNLREAARPETVEDMKAAIDLTVLKQGVYCLVFHPYGWIRNDQVVELIDHATRKHGRKVKFLSFRDAQERIDRYMLGGRPLRAPDGSDNQVRIADLNGDGYMDVAGAETRIWDPSSGTWKPGKPTPAFPPVDQAAPADPQARQPGLRYIDLDEDGHADRVFSNDREYGIFLYDPSTGGWTRRVMSGKAGEPHALPMIERAGTNNGFFVHSRELWWQNEDTSGLPDHVDRRSFNDLLKDLPPRPRSPKAALNSLTVAPGFAVELVASEPLVKDPIAMDWGADGRLWVVEMGDYPQGADGEGKPGGVVRVLEDADGDGRYDRATTFLEGLSIPSGLMPWRDGILVAAAPDIFYAEDRDGDSRADHREVLFTGFNPGNPQHRINGFEMGMDGWVYGANGDSGGNVKSLKTGKVVNIQGRDFRFRPDTGEFETESGQTQYGRHRDDWGDWFGGSNQTWAWHYVLSEADLRRNPFYASPDPRHVLEPDTRLFPISRTLARFNDPDQANHVTSANTPTPYRDDLFDSVLPGRTQLFTSEPVHNVVHRMIVTPDGPTFRGSRAPGEEHREFLASSDNWFRPTQLRTGPDGALWVADMYRAVIEHPEWIPRETQKSLDLRAGAEEGRIYRVFPVDRRPRRIERLDRLDVDGLVKALESPSGWRRDTAERLLLHRKDPSAMGPLRATARSSTSPLGQAQSLWALALLGGLDEGTAGEVLETARHPGLLRNAIKASESLIPRSPRVADAALHLADHPDASVRLQVALALGNWKDERAARALARIARRDSGDPWIRAAVLSSSLPHVGTLLVELFGEQGEAPSRELVEALATIAGSTLSKEKMDDVFRAVAKPVKPGAGYASWQLAAIRTLVEASSRSSQPPEPARQSVLARIIDAARVLVLADSTAESDRILAIGLLRFSAATRPSDRDLLASLLSPRYPVAVSQAAALALGLSSMPGCPEQLLEGWRSYAPAVRNSVVDLLLSRKAWTKCLLDAVEAKRIAAGEVSAVHRNALMASRDPETRRRAQAIYAELARSRQSVLDAYRPACEAKGDPVAGMVVFRRVCASCHKLGDVGHEVGPNLAALNEKSPEALLTAILDPNRAFESRYASFTVGTSDGRIASGLIASESATTVTLRRQEGKEDVFLRKDIDEVIASGQSLMPEGLEKDLSPKDLSDLFALLQGTSPPPKNFAGNHPRTVRPSKDGAIRLAAEDAEIYGDRLVFEQSHSNLGFWMAANDRAAWTIEVARPGRYDVWLDAACADSSAGDVLEIDLGRQQVLHQMTGTGSWDRFERVRIGELALPPGRCRVEARAASAPRNAVMDLRDIELRPIAPADPASLSNAH</sequence>
<dbReference type="PROSITE" id="PS51007">
    <property type="entry name" value="CYTC"/>
    <property type="match status" value="1"/>
</dbReference>
<dbReference type="GO" id="GO:0046872">
    <property type="term" value="F:metal ion binding"/>
    <property type="evidence" value="ECO:0007669"/>
    <property type="project" value="UniProtKB-KW"/>
</dbReference>
<dbReference type="NCBIfam" id="TIGR02603">
    <property type="entry name" value="CxxCH_TIGR02603"/>
    <property type="match status" value="1"/>
</dbReference>
<evidence type="ECO:0000259" key="5">
    <source>
        <dbReference type="PROSITE" id="PS51007"/>
    </source>
</evidence>
<keyword evidence="2 4" id="KW-0479">Metal-binding</keyword>
<evidence type="ECO:0000256" key="2">
    <source>
        <dbReference type="ARBA" id="ARBA00022723"/>
    </source>
</evidence>
<dbReference type="PANTHER" id="PTHR33546">
    <property type="entry name" value="LARGE, MULTIFUNCTIONAL SECRETED PROTEIN-RELATED"/>
    <property type="match status" value="1"/>
</dbReference>
<dbReference type="Gene3D" id="1.10.760.10">
    <property type="entry name" value="Cytochrome c-like domain"/>
    <property type="match status" value="1"/>
</dbReference>
<dbReference type="Gene3D" id="2.60.120.260">
    <property type="entry name" value="Galactose-binding domain-like"/>
    <property type="match status" value="1"/>
</dbReference>
<reference evidence="6 7" key="1">
    <citation type="submission" date="2019-08" db="EMBL/GenBank/DDBJ databases">
        <title>Deep-cultivation of Planctomycetes and their phenomic and genomic characterization uncovers novel biology.</title>
        <authorList>
            <person name="Wiegand S."/>
            <person name="Jogler M."/>
            <person name="Boedeker C."/>
            <person name="Pinto D."/>
            <person name="Vollmers J."/>
            <person name="Rivas-Marin E."/>
            <person name="Kohn T."/>
            <person name="Peeters S.H."/>
            <person name="Heuer A."/>
            <person name="Rast P."/>
            <person name="Oberbeckmann S."/>
            <person name="Bunk B."/>
            <person name="Jeske O."/>
            <person name="Meyerdierks A."/>
            <person name="Storesund J.E."/>
            <person name="Kallscheuer N."/>
            <person name="Luecker S."/>
            <person name="Lage O.M."/>
            <person name="Pohl T."/>
            <person name="Merkel B.J."/>
            <person name="Hornburger P."/>
            <person name="Mueller R.-W."/>
            <person name="Bruemmer F."/>
            <person name="Labrenz M."/>
            <person name="Spormann A.M."/>
            <person name="Op den Camp H."/>
            <person name="Overmann J."/>
            <person name="Amann R."/>
            <person name="Jetten M.S.M."/>
            <person name="Mascher T."/>
            <person name="Medema M.H."/>
            <person name="Devos D.P."/>
            <person name="Kaster A.-K."/>
            <person name="Ovreas L."/>
            <person name="Rohde M."/>
            <person name="Galperin M.Y."/>
            <person name="Jogler C."/>
        </authorList>
    </citation>
    <scope>NUCLEOTIDE SEQUENCE [LARGE SCALE GENOMIC DNA]</scope>
    <source>
        <strain evidence="6 7">OJF2</strain>
    </source>
</reference>
<dbReference type="SUPFAM" id="SSF69318">
    <property type="entry name" value="Integrin alpha N-terminal domain"/>
    <property type="match status" value="1"/>
</dbReference>
<dbReference type="InterPro" id="IPR016024">
    <property type="entry name" value="ARM-type_fold"/>
</dbReference>
<dbReference type="GO" id="GO:0020037">
    <property type="term" value="F:heme binding"/>
    <property type="evidence" value="ECO:0007669"/>
    <property type="project" value="InterPro"/>
</dbReference>
<dbReference type="InterPro" id="IPR036909">
    <property type="entry name" value="Cyt_c-like_dom_sf"/>
</dbReference>
<dbReference type="CDD" id="cd02795">
    <property type="entry name" value="CBM6-CBM35-CBM36_like"/>
    <property type="match status" value="1"/>
</dbReference>
<dbReference type="OrthoDB" id="230287at2"/>
<dbReference type="InterPro" id="IPR013428">
    <property type="entry name" value="Membrane-bound_put_N"/>
</dbReference>
<protein>
    <recommendedName>
        <fullName evidence="5">Cytochrome c domain-containing protein</fullName>
    </recommendedName>
</protein>
<dbReference type="Gene3D" id="3.20.20.370">
    <property type="entry name" value="Glycoside hydrolase/deacetylase"/>
    <property type="match status" value="1"/>
</dbReference>
<dbReference type="Pfam" id="PF23500">
    <property type="entry name" value="DUF7133"/>
    <property type="match status" value="1"/>
</dbReference>
<dbReference type="NCBIfam" id="TIGR02604">
    <property type="entry name" value="Piru_Ver_Nterm"/>
    <property type="match status" value="1"/>
</dbReference>
<dbReference type="InterPro" id="IPR013427">
    <property type="entry name" value="Haem-bd_dom_put"/>
</dbReference>
<dbReference type="KEGG" id="agv:OJF2_55540"/>
<organism evidence="6 7">
    <name type="scientific">Aquisphaera giovannonii</name>
    <dbReference type="NCBI Taxonomy" id="406548"/>
    <lineage>
        <taxon>Bacteria</taxon>
        <taxon>Pseudomonadati</taxon>
        <taxon>Planctomycetota</taxon>
        <taxon>Planctomycetia</taxon>
        <taxon>Isosphaerales</taxon>
        <taxon>Isosphaeraceae</taxon>
        <taxon>Aquisphaera</taxon>
    </lineage>
</organism>
<evidence type="ECO:0000313" key="7">
    <source>
        <dbReference type="Proteomes" id="UP000324233"/>
    </source>
</evidence>
<evidence type="ECO:0000256" key="4">
    <source>
        <dbReference type="PROSITE-ProRule" id="PRU00433"/>
    </source>
</evidence>
<accession>A0A5B9W9Q1</accession>
<evidence type="ECO:0000256" key="3">
    <source>
        <dbReference type="ARBA" id="ARBA00023004"/>
    </source>
</evidence>
<dbReference type="GO" id="GO:0005975">
    <property type="term" value="P:carbohydrate metabolic process"/>
    <property type="evidence" value="ECO:0007669"/>
    <property type="project" value="InterPro"/>
</dbReference>
<dbReference type="InterPro" id="IPR028994">
    <property type="entry name" value="Integrin_alpha_N"/>
</dbReference>
<dbReference type="SUPFAM" id="SSF50952">
    <property type="entry name" value="Soluble quinoprotein glucose dehydrogenase"/>
    <property type="match status" value="1"/>
</dbReference>
<keyword evidence="7" id="KW-1185">Reference proteome</keyword>
<dbReference type="EMBL" id="CP042997">
    <property type="protein sequence ID" value="QEH36969.1"/>
    <property type="molecule type" value="Genomic_DNA"/>
</dbReference>
<dbReference type="SUPFAM" id="SSF48371">
    <property type="entry name" value="ARM repeat"/>
    <property type="match status" value="2"/>
</dbReference>
<gene>
    <name evidence="6" type="ORF">OJF2_55540</name>
</gene>
<dbReference type="PANTHER" id="PTHR33546:SF1">
    <property type="entry name" value="LARGE, MULTIFUNCTIONAL SECRETED PROTEIN"/>
    <property type="match status" value="1"/>
</dbReference>
<keyword evidence="1 4" id="KW-0349">Heme</keyword>
<dbReference type="InterPro" id="IPR011989">
    <property type="entry name" value="ARM-like"/>
</dbReference>
<dbReference type="GO" id="GO:0009055">
    <property type="term" value="F:electron transfer activity"/>
    <property type="evidence" value="ECO:0007669"/>
    <property type="project" value="InterPro"/>
</dbReference>
<evidence type="ECO:0000313" key="6">
    <source>
        <dbReference type="EMBL" id="QEH36969.1"/>
    </source>
</evidence>
<evidence type="ECO:0000256" key="1">
    <source>
        <dbReference type="ARBA" id="ARBA00022617"/>
    </source>
</evidence>
<dbReference type="InterPro" id="IPR055557">
    <property type="entry name" value="DUF7133"/>
</dbReference>
<keyword evidence="3 4" id="KW-0408">Iron</keyword>
<name>A0A5B9W9Q1_9BACT</name>
<dbReference type="InterPro" id="IPR009056">
    <property type="entry name" value="Cyt_c-like_dom"/>
</dbReference>
<dbReference type="SUPFAM" id="SSF88713">
    <property type="entry name" value="Glycoside hydrolase/deacetylase"/>
    <property type="match status" value="1"/>
</dbReference>
<proteinExistence type="predicted"/>
<dbReference type="InterPro" id="IPR011041">
    <property type="entry name" value="Quinoprot_gluc/sorb_DH_b-prop"/>
</dbReference>
<dbReference type="Proteomes" id="UP000324233">
    <property type="component" value="Chromosome"/>
</dbReference>
<dbReference type="InterPro" id="IPR011042">
    <property type="entry name" value="6-blade_b-propeller_TolB-like"/>
</dbReference>
<dbReference type="SUPFAM" id="SSF46626">
    <property type="entry name" value="Cytochrome c"/>
    <property type="match status" value="1"/>
</dbReference>
<dbReference type="Gene3D" id="1.25.10.10">
    <property type="entry name" value="Leucine-rich Repeat Variant"/>
    <property type="match status" value="1"/>
</dbReference>